<dbReference type="EMBL" id="CP019474">
    <property type="protein sequence ID" value="UQC77651.1"/>
    <property type="molecule type" value="Genomic_DNA"/>
</dbReference>
<sequence>MEGGKHRPIFIHRQARPNTLTQESRLKRRGQWCVRRVRRPRQARTLCFETKVPGCKSNAESLHSDDAARRLWANLNSATTSQIVHNHVQLPHLTVRICSSGGYVDTPTLFAQYHRLGLLVNAVPGSLTARRQENPGSYLAYYCRPFRAGLSISAARDAGGDAILPMEPTSLPGTSIDTPSINNTPIPSPRPHPLSKAMGPPSSKAFRLSLDVTSLLARWDTGPSKLHTTCWHKNPHPARTQLRLIFHPIGGPTDLTVSIRFTIANHPHCTSSELQYTLQNLAGHQTSCPLQASPCHIAATSWCLGGRVNPVVTQLPALWSQAVSIPNSHLDTVTQGVSTLSLNYHDETQSTSLNFERHRPTLSSKTLTMPPIPPAGVQGTPSIKPVQAAVCPLRLVQGLPSAMANHSFGYLQFKSMVHYNTTSLPDSNLARGTLSNHRKACDVLPNGAIDIDRPRPSFTKGRQVQHCKGVMEMLVIYAPALLLTLATLATYRRPCTRPTPRSAANGSRYNATPFQCIPSYFAVGYGQCCWMFEWWLSTRLRTNVVGTWIASILTTTDPQQSCRPHARPIRPGDELILCFGKRHSKGTTWMLARSRVGKKKNAQSAHAALLHTESTVIKRSRVERWLVFHPKTNPLGSIGQASVLPSPLDLDRSSTKIRIPTYLTHTSRCPLNLADENPTQFYVEAFRLWFDEHRTSSLPRFRPRFRMKVPYLLDLYMCNTTRTFPSFQPQLTPRPPPKLAPEPSSATSVVRVTRSAAQPQCITAYGMIGRPSLAARCPHRRCGPLSLHNHEDQSRLQARPGPLCNETERRGGFGTWLSNLSTHAPRSQVRGGCPPQSIPDPRLAFVRLREGAKRRLNFPIVGPPFSDQGDHRVSQISRKAPVVKKFKATKLSYPRVFSMRPCEFLEQEEGHALADQQNKSNPETWIISKIPVCPDCRNDVGALNSYMAPIATWRVMGIGQNKHLDIVTAWHAGRCYSTLGSHCLGGHSGSSDVIRQSGRWYANLMVNLSASMPQSQWCRMYISMGIIHDEAPLLPSPEKAKTCLSHMRGSQIILAIAQILL</sequence>
<proteinExistence type="predicted"/>
<protein>
    <submittedName>
        <fullName evidence="1">Uncharacterized protein</fullName>
    </submittedName>
</protein>
<keyword evidence="2" id="KW-1185">Reference proteome</keyword>
<dbReference type="Proteomes" id="UP000830671">
    <property type="component" value="Chromosome 2"/>
</dbReference>
<name>A0A9Q8SIQ8_9PEZI</name>
<dbReference type="AlphaFoldDB" id="A0A9Q8SIQ8"/>
<dbReference type="KEGG" id="clup:CLUP02_03120"/>
<gene>
    <name evidence="1" type="ORF">CLUP02_03120</name>
</gene>
<dbReference type="RefSeq" id="XP_049139290.1">
    <property type="nucleotide sequence ID" value="XM_049282147.1"/>
</dbReference>
<dbReference type="GeneID" id="73337157"/>
<accession>A0A9Q8SIQ8</accession>
<evidence type="ECO:0000313" key="1">
    <source>
        <dbReference type="EMBL" id="UQC77651.1"/>
    </source>
</evidence>
<reference evidence="1" key="1">
    <citation type="journal article" date="2021" name="Mol. Plant Microbe Interact.">
        <title>Complete Genome Sequence of the Plant-Pathogenic Fungus Colletotrichum lupini.</title>
        <authorList>
            <person name="Baroncelli R."/>
            <person name="Pensec F."/>
            <person name="Da Lio D."/>
            <person name="Boufleur T."/>
            <person name="Vicente I."/>
            <person name="Sarrocco S."/>
            <person name="Picot A."/>
            <person name="Baraldi E."/>
            <person name="Sukno S."/>
            <person name="Thon M."/>
            <person name="Le Floch G."/>
        </authorList>
    </citation>
    <scope>NUCLEOTIDE SEQUENCE</scope>
    <source>
        <strain evidence="1">IMI 504893</strain>
    </source>
</reference>
<organism evidence="1 2">
    <name type="scientific">Colletotrichum lupini</name>
    <dbReference type="NCBI Taxonomy" id="145971"/>
    <lineage>
        <taxon>Eukaryota</taxon>
        <taxon>Fungi</taxon>
        <taxon>Dikarya</taxon>
        <taxon>Ascomycota</taxon>
        <taxon>Pezizomycotina</taxon>
        <taxon>Sordariomycetes</taxon>
        <taxon>Hypocreomycetidae</taxon>
        <taxon>Glomerellales</taxon>
        <taxon>Glomerellaceae</taxon>
        <taxon>Colletotrichum</taxon>
        <taxon>Colletotrichum acutatum species complex</taxon>
    </lineage>
</organism>
<evidence type="ECO:0000313" key="2">
    <source>
        <dbReference type="Proteomes" id="UP000830671"/>
    </source>
</evidence>